<dbReference type="SUPFAM" id="SSF53383">
    <property type="entry name" value="PLP-dependent transferases"/>
    <property type="match status" value="1"/>
</dbReference>
<dbReference type="VEuPathDB" id="FungiDB:F4678DRAFT_111485"/>
<keyword evidence="5" id="KW-1185">Reference proteome</keyword>
<accession>A0A9W8N5X2</accession>
<reference evidence="4" key="1">
    <citation type="submission" date="2022-07" db="EMBL/GenBank/DDBJ databases">
        <title>Genome Sequence of Xylaria arbuscula.</title>
        <authorList>
            <person name="Buettner E."/>
        </authorList>
    </citation>
    <scope>NUCLEOTIDE SEQUENCE</scope>
    <source>
        <strain evidence="4">VT107</strain>
    </source>
</reference>
<protein>
    <recommendedName>
        <fullName evidence="6">Aminotransferase class V domain-containing protein</fullName>
    </recommendedName>
</protein>
<evidence type="ECO:0000256" key="1">
    <source>
        <dbReference type="ARBA" id="ARBA00022898"/>
    </source>
</evidence>
<keyword evidence="1" id="KW-0663">Pyridoxal phosphate</keyword>
<gene>
    <name evidence="4" type="ORF">NPX13_g9763</name>
</gene>
<dbReference type="InterPro" id="IPR057684">
    <property type="entry name" value="DUF7924"/>
</dbReference>
<dbReference type="Gene3D" id="3.40.640.10">
    <property type="entry name" value="Type I PLP-dependent aspartate aminotransferase-like (Major domain)"/>
    <property type="match status" value="1"/>
</dbReference>
<dbReference type="EMBL" id="JANPWZ010002511">
    <property type="protein sequence ID" value="KAJ3558184.1"/>
    <property type="molecule type" value="Genomic_DNA"/>
</dbReference>
<dbReference type="InterPro" id="IPR000192">
    <property type="entry name" value="Aminotrans_V_dom"/>
</dbReference>
<dbReference type="PANTHER" id="PTHR43092">
    <property type="entry name" value="L-CYSTEINE DESULFHYDRASE"/>
    <property type="match status" value="1"/>
</dbReference>
<evidence type="ECO:0000313" key="5">
    <source>
        <dbReference type="Proteomes" id="UP001148614"/>
    </source>
</evidence>
<name>A0A9W8N5X2_9PEZI</name>
<dbReference type="Pfam" id="PF00266">
    <property type="entry name" value="Aminotran_5"/>
    <property type="match status" value="1"/>
</dbReference>
<proteinExistence type="predicted"/>
<dbReference type="AlphaFoldDB" id="A0A9W8N5X2"/>
<evidence type="ECO:0008006" key="6">
    <source>
        <dbReference type="Google" id="ProtNLM"/>
    </source>
</evidence>
<evidence type="ECO:0000259" key="3">
    <source>
        <dbReference type="Pfam" id="PF25545"/>
    </source>
</evidence>
<evidence type="ECO:0000259" key="2">
    <source>
        <dbReference type="Pfam" id="PF00266"/>
    </source>
</evidence>
<sequence>MVAAAKKVNANENLGTGKEKSTERVRLAIVDTIVSLPGIRMPFEALVPALQAEGAMVLVDAAHGIGHVDIDLKSLNPDFLVTSLNKWLFVPRGVSALHVPRRNQALIRTSLPTSHRFRKHAGEPGEASNAYSRYDKLPDGQSLGALAFRSQVCGGEGAIRQYCRSIVRKGAKVALSIFGTEIMDSPNSRIRECYFANVRLPLEMVDDNDSAGRETKKIPLSHGARVIQWFREVGVRESGCYTQLYVYYGVMWWRISGMIYVDEDDFRKAAEMLKGLCERAAKGEYLEIIELWPITYMINKKLVRQVSSPINDLWTFKYWRESDAMKRSRRPTPNLLSGYHNSAFEDDIQLLALERVANGKDLLYPFLAIHFVGEKGNMWNATNQCLGALATSTNLVEQLNIRLLQSGRPQCNLINSTTWGLAMNGAEARLFVCWKQGEMFQIRTVQCIHFRGSSLHTLWHFVENILKWGTDERLEEIRGGLKELANPQSAGDE</sequence>
<feature type="domain" description="Aminotransferase class V" evidence="2">
    <location>
        <begin position="18"/>
        <end position="114"/>
    </location>
</feature>
<dbReference type="Pfam" id="PF25545">
    <property type="entry name" value="DUF7924"/>
    <property type="match status" value="1"/>
</dbReference>
<organism evidence="4 5">
    <name type="scientific">Xylaria arbuscula</name>
    <dbReference type="NCBI Taxonomy" id="114810"/>
    <lineage>
        <taxon>Eukaryota</taxon>
        <taxon>Fungi</taxon>
        <taxon>Dikarya</taxon>
        <taxon>Ascomycota</taxon>
        <taxon>Pezizomycotina</taxon>
        <taxon>Sordariomycetes</taxon>
        <taxon>Xylariomycetidae</taxon>
        <taxon>Xylariales</taxon>
        <taxon>Xylariaceae</taxon>
        <taxon>Xylaria</taxon>
    </lineage>
</organism>
<dbReference type="InterPro" id="IPR015421">
    <property type="entry name" value="PyrdxlP-dep_Trfase_major"/>
</dbReference>
<dbReference type="Proteomes" id="UP001148614">
    <property type="component" value="Unassembled WGS sequence"/>
</dbReference>
<feature type="domain" description="DUF7924" evidence="3">
    <location>
        <begin position="318"/>
        <end position="478"/>
    </location>
</feature>
<evidence type="ECO:0000313" key="4">
    <source>
        <dbReference type="EMBL" id="KAJ3558184.1"/>
    </source>
</evidence>
<dbReference type="PANTHER" id="PTHR43092:SF2">
    <property type="entry name" value="HERCYNYLCYSTEINE SULFOXIDE LYASE"/>
    <property type="match status" value="1"/>
</dbReference>
<dbReference type="InterPro" id="IPR015424">
    <property type="entry name" value="PyrdxlP-dep_Trfase"/>
</dbReference>
<comment type="caution">
    <text evidence="4">The sequence shown here is derived from an EMBL/GenBank/DDBJ whole genome shotgun (WGS) entry which is preliminary data.</text>
</comment>